<dbReference type="InterPro" id="IPR013022">
    <property type="entry name" value="Xyl_isomerase-like_TIM-brl"/>
</dbReference>
<evidence type="ECO:0000313" key="4">
    <source>
        <dbReference type="EMBL" id="ACZ42816.1"/>
    </source>
</evidence>
<comment type="similarity">
    <text evidence="1">Belongs to the hyi family.</text>
</comment>
<dbReference type="STRING" id="525904.Tter_1910"/>
<dbReference type="PANTHER" id="PTHR12110">
    <property type="entry name" value="HYDROXYPYRUVATE ISOMERASE"/>
    <property type="match status" value="1"/>
</dbReference>
<organism evidence="4 5">
    <name type="scientific">Thermobaculum terrenum (strain ATCC BAA-798 / CCMEE 7001 / YNP1)</name>
    <dbReference type="NCBI Taxonomy" id="525904"/>
    <lineage>
        <taxon>Bacteria</taxon>
        <taxon>Bacillati</taxon>
        <taxon>Chloroflexota</taxon>
        <taxon>Chloroflexia</taxon>
        <taxon>Candidatus Thermobaculales</taxon>
        <taxon>Candidatus Thermobaculaceae</taxon>
        <taxon>Thermobaculum</taxon>
    </lineage>
</organism>
<name>D1CGE5_THET1</name>
<dbReference type="Pfam" id="PF01261">
    <property type="entry name" value="AP_endonuc_2"/>
    <property type="match status" value="1"/>
</dbReference>
<evidence type="ECO:0000256" key="2">
    <source>
        <dbReference type="PIRSR" id="PIRSR006241-50"/>
    </source>
</evidence>
<accession>D1CGE5</accession>
<proteinExistence type="inferred from homology"/>
<dbReference type="SUPFAM" id="SSF51658">
    <property type="entry name" value="Xylose isomerase-like"/>
    <property type="match status" value="1"/>
</dbReference>
<dbReference type="Gene3D" id="3.20.20.150">
    <property type="entry name" value="Divalent-metal-dependent TIM barrel enzymes"/>
    <property type="match status" value="1"/>
</dbReference>
<dbReference type="KEGG" id="ttr:Tter_1910"/>
<evidence type="ECO:0000313" key="5">
    <source>
        <dbReference type="Proteomes" id="UP000000323"/>
    </source>
</evidence>
<gene>
    <name evidence="4" type="ordered locus">Tter_1910</name>
</gene>
<reference evidence="5" key="1">
    <citation type="journal article" date="2010" name="Stand. Genomic Sci.">
        <title>Complete genome sequence of 'Thermobaculum terrenum' type strain (YNP1).</title>
        <authorList>
            <person name="Kiss H."/>
            <person name="Cleland D."/>
            <person name="Lapidus A."/>
            <person name="Lucas S."/>
            <person name="Glavina Del Rio T."/>
            <person name="Nolan M."/>
            <person name="Tice H."/>
            <person name="Han C."/>
            <person name="Goodwin L."/>
            <person name="Pitluck S."/>
            <person name="Liolios K."/>
            <person name="Ivanova N."/>
            <person name="Mavromatis K."/>
            <person name="Ovchinnikova G."/>
            <person name="Pati A."/>
            <person name="Chen A."/>
            <person name="Palaniappan K."/>
            <person name="Land M."/>
            <person name="Hauser L."/>
            <person name="Chang Y."/>
            <person name="Jeffries C."/>
            <person name="Lu M."/>
            <person name="Brettin T."/>
            <person name="Detter J."/>
            <person name="Goker M."/>
            <person name="Tindall B."/>
            <person name="Beck B."/>
            <person name="McDermott T."/>
            <person name="Woyke T."/>
            <person name="Bristow J."/>
            <person name="Eisen J."/>
            <person name="Markowitz V."/>
            <person name="Hugenholtz P."/>
            <person name="Kyrpides N."/>
            <person name="Klenk H."/>
            <person name="Cheng J."/>
        </authorList>
    </citation>
    <scope>NUCLEOTIDE SEQUENCE [LARGE SCALE GENOMIC DNA]</scope>
    <source>
        <strain evidence="5">ATCC BAA-798 / YNP1</strain>
    </source>
</reference>
<dbReference type="HOGENOM" id="CLU_050006_8_1_0"/>
<feature type="domain" description="Xylose isomerase-like TIM barrel" evidence="3">
    <location>
        <begin position="20"/>
        <end position="239"/>
    </location>
</feature>
<keyword evidence="5" id="KW-1185">Reference proteome</keyword>
<protein>
    <submittedName>
        <fullName evidence="4">Xylose isomerase domain protein TIM barrel</fullName>
    </submittedName>
</protein>
<dbReference type="InterPro" id="IPR026040">
    <property type="entry name" value="HyI-like"/>
</dbReference>
<dbReference type="InterPro" id="IPR036237">
    <property type="entry name" value="Xyl_isomerase-like_sf"/>
</dbReference>
<sequence>MAKYSVSQWIYGREPLEHSLDRLARYGYQGVELAGEPGELEPARVRRLLADRGLVASSICGLYPPKRDLSHPDGELRRWAVHYVKSCCELAAAVEAPTVIVVPSPVGRTAPVADARTELELAMESLREAGEHAAGLGVTLVIEALNRFETYLINKLEQAVELARRVGLPNVAVMADTFHMNIEEPSIAGSIRRAGDLIRHVHIADSNRESVGRGHIDFAEVLRALRDVGYDGWLTMEFLPPVSNPYLAADRQDREGVMDLYTGECIKRLREIEANLGKSVNL</sequence>
<keyword evidence="1 4" id="KW-0413">Isomerase</keyword>
<evidence type="ECO:0000259" key="3">
    <source>
        <dbReference type="Pfam" id="PF01261"/>
    </source>
</evidence>
<dbReference type="EMBL" id="CP001826">
    <property type="protein sequence ID" value="ACZ42816.1"/>
    <property type="molecule type" value="Genomic_DNA"/>
</dbReference>
<feature type="active site" description="Proton donor/acceptor" evidence="2">
    <location>
        <position position="237"/>
    </location>
</feature>
<evidence type="ECO:0000256" key="1">
    <source>
        <dbReference type="PIRNR" id="PIRNR006241"/>
    </source>
</evidence>
<dbReference type="AlphaFoldDB" id="D1CGE5"/>
<dbReference type="InterPro" id="IPR050312">
    <property type="entry name" value="IolE/XylAMocC-like"/>
</dbReference>
<dbReference type="PIRSF" id="PIRSF006241">
    <property type="entry name" value="HyI"/>
    <property type="match status" value="1"/>
</dbReference>
<dbReference type="eggNOG" id="COG1082">
    <property type="taxonomic scope" value="Bacteria"/>
</dbReference>
<feature type="active site" description="Proton donor/acceptor" evidence="2">
    <location>
        <position position="143"/>
    </location>
</feature>
<dbReference type="Proteomes" id="UP000000323">
    <property type="component" value="Chromosome 2"/>
</dbReference>
<dbReference type="GO" id="GO:0016853">
    <property type="term" value="F:isomerase activity"/>
    <property type="evidence" value="ECO:0007669"/>
    <property type="project" value="UniProtKB-KW"/>
</dbReference>